<comment type="caution">
    <text evidence="3">The sequence shown here is derived from an EMBL/GenBank/DDBJ whole genome shotgun (WGS) entry which is preliminary data.</text>
</comment>
<gene>
    <name evidence="3" type="ORF">APLA_LOCUS14000</name>
    <name evidence="2" type="ORF">APLA_LOCUS6343</name>
</gene>
<evidence type="ECO:0000256" key="1">
    <source>
        <dbReference type="SAM" id="SignalP"/>
    </source>
</evidence>
<accession>A0A8S1B1N8</accession>
<dbReference type="Proteomes" id="UP000494106">
    <property type="component" value="Unassembled WGS sequence"/>
</dbReference>
<reference evidence="4 5" key="1">
    <citation type="submission" date="2020-04" db="EMBL/GenBank/DDBJ databases">
        <authorList>
            <person name="Wallbank WR R."/>
            <person name="Pardo Diaz C."/>
            <person name="Kozak K."/>
            <person name="Martin S."/>
            <person name="Jiggins C."/>
            <person name="Moest M."/>
            <person name="Warren A I."/>
            <person name="Byers J.R.P. K."/>
            <person name="Montejo-Kovacevich G."/>
            <person name="Yen C E."/>
        </authorList>
    </citation>
    <scope>NUCLEOTIDE SEQUENCE [LARGE SCALE GENOMIC DNA]</scope>
</reference>
<feature type="chain" id="PRO_5036273148" description="Peritrophin type-A domain protein 2" evidence="1">
    <location>
        <begin position="19"/>
        <end position="145"/>
    </location>
</feature>
<keyword evidence="4" id="KW-1185">Reference proteome</keyword>
<feature type="signal peptide" evidence="1">
    <location>
        <begin position="1"/>
        <end position="18"/>
    </location>
</feature>
<evidence type="ECO:0000313" key="3">
    <source>
        <dbReference type="EMBL" id="CAB3253275.1"/>
    </source>
</evidence>
<keyword evidence="1" id="KW-0732">Signal</keyword>
<evidence type="ECO:0000313" key="5">
    <source>
        <dbReference type="Proteomes" id="UP000494256"/>
    </source>
</evidence>
<dbReference type="EMBL" id="CADEBC010000561">
    <property type="protein sequence ID" value="CAB3253275.1"/>
    <property type="molecule type" value="Genomic_DNA"/>
</dbReference>
<dbReference type="OrthoDB" id="7758608at2759"/>
<protein>
    <recommendedName>
        <fullName evidence="6">Peritrophin type-A domain protein 2</fullName>
    </recommendedName>
</protein>
<dbReference type="EMBL" id="CADEBD010000294">
    <property type="protein sequence ID" value="CAB3234028.1"/>
    <property type="molecule type" value="Genomic_DNA"/>
</dbReference>
<organism evidence="3 4">
    <name type="scientific">Arctia plantaginis</name>
    <name type="common">Wood tiger moth</name>
    <name type="synonym">Phalaena plantaginis</name>
    <dbReference type="NCBI Taxonomy" id="874455"/>
    <lineage>
        <taxon>Eukaryota</taxon>
        <taxon>Metazoa</taxon>
        <taxon>Ecdysozoa</taxon>
        <taxon>Arthropoda</taxon>
        <taxon>Hexapoda</taxon>
        <taxon>Insecta</taxon>
        <taxon>Pterygota</taxon>
        <taxon>Neoptera</taxon>
        <taxon>Endopterygota</taxon>
        <taxon>Lepidoptera</taxon>
        <taxon>Glossata</taxon>
        <taxon>Ditrysia</taxon>
        <taxon>Noctuoidea</taxon>
        <taxon>Erebidae</taxon>
        <taxon>Arctiinae</taxon>
        <taxon>Arctia</taxon>
    </lineage>
</organism>
<proteinExistence type="predicted"/>
<evidence type="ECO:0000313" key="2">
    <source>
        <dbReference type="EMBL" id="CAB3234028.1"/>
    </source>
</evidence>
<evidence type="ECO:0000313" key="4">
    <source>
        <dbReference type="Proteomes" id="UP000494106"/>
    </source>
</evidence>
<dbReference type="AlphaFoldDB" id="A0A8S1B1N8"/>
<name>A0A8S1B1N8_ARCPL</name>
<evidence type="ECO:0008006" key="6">
    <source>
        <dbReference type="Google" id="ProtNLM"/>
    </source>
</evidence>
<dbReference type="Proteomes" id="UP000494256">
    <property type="component" value="Unassembled WGS sequence"/>
</dbReference>
<sequence length="145" mass="13893">MSSKIVLVICVLVAVAAAIPAQGGPGGWGGAGGWGGGGGWGGAAAGGWGGAAAGGWGGPGGWGAGVNPWIPPWVATAPWYPQWVSCTGVGSSCLDCNTRLVCTKVGGLQRACTDPTLPYCNLGECSATPSEGCGPVPAVPAEAAA</sequence>